<protein>
    <submittedName>
        <fullName evidence="5">SurA N-terminal domain-containing protein</fullName>
    </submittedName>
</protein>
<dbReference type="SUPFAM" id="SSF109998">
    <property type="entry name" value="Triger factor/SurA peptide-binding domain-like"/>
    <property type="match status" value="1"/>
</dbReference>
<name>A0A939J7H3_9HYPH</name>
<dbReference type="InterPro" id="IPR015391">
    <property type="entry name" value="SurA_N"/>
</dbReference>
<keyword evidence="2" id="KW-0697">Rotamase</keyword>
<dbReference type="Gene3D" id="1.10.4030.10">
    <property type="entry name" value="Porin chaperone SurA, peptide-binding domain"/>
    <property type="match status" value="1"/>
</dbReference>
<evidence type="ECO:0000313" key="6">
    <source>
        <dbReference type="Proteomes" id="UP000664779"/>
    </source>
</evidence>
<gene>
    <name evidence="5" type="ORF">J0X15_13170</name>
</gene>
<reference evidence="5" key="1">
    <citation type="submission" date="2021-03" db="EMBL/GenBank/DDBJ databases">
        <title>Roseibium sp. CAU 1637 isolated from Incheon.</title>
        <authorList>
            <person name="Kim W."/>
        </authorList>
    </citation>
    <scope>NUCLEOTIDE SEQUENCE</scope>
    <source>
        <strain evidence="5">CAU 1637</strain>
    </source>
</reference>
<dbReference type="EMBL" id="JAFLNF010000005">
    <property type="protein sequence ID" value="MBO0346177.1"/>
    <property type="molecule type" value="Genomic_DNA"/>
</dbReference>
<evidence type="ECO:0000313" key="5">
    <source>
        <dbReference type="EMBL" id="MBO0346177.1"/>
    </source>
</evidence>
<dbReference type="GO" id="GO:0003755">
    <property type="term" value="F:peptidyl-prolyl cis-trans isomerase activity"/>
    <property type="evidence" value="ECO:0007669"/>
    <property type="project" value="UniProtKB-KW"/>
</dbReference>
<feature type="signal peptide" evidence="3">
    <location>
        <begin position="1"/>
        <end position="24"/>
    </location>
</feature>
<evidence type="ECO:0000256" key="1">
    <source>
        <dbReference type="ARBA" id="ARBA00022729"/>
    </source>
</evidence>
<organism evidence="5 6">
    <name type="scientific">Roseibium limicola</name>
    <dbReference type="NCBI Taxonomy" id="2816037"/>
    <lineage>
        <taxon>Bacteria</taxon>
        <taxon>Pseudomonadati</taxon>
        <taxon>Pseudomonadota</taxon>
        <taxon>Alphaproteobacteria</taxon>
        <taxon>Hyphomicrobiales</taxon>
        <taxon>Stappiaceae</taxon>
        <taxon>Roseibium</taxon>
    </lineage>
</organism>
<evidence type="ECO:0000256" key="2">
    <source>
        <dbReference type="ARBA" id="ARBA00023110"/>
    </source>
</evidence>
<comment type="caution">
    <text evidence="5">The sequence shown here is derived from an EMBL/GenBank/DDBJ whole genome shotgun (WGS) entry which is preliminary data.</text>
</comment>
<dbReference type="PANTHER" id="PTHR47637:SF1">
    <property type="entry name" value="CHAPERONE SURA"/>
    <property type="match status" value="1"/>
</dbReference>
<sequence>MAFKRPAFKHVLLALGLSVAPVLGAQAWAQTSIAVVVNDQAITNYDVNQRAKLIRLTQRKTGATAQRLAEQELIDDSIKLAEAKRIGVTVSESDVNNAFGSIASNVKLSPSKLSQALRQNGVSPDTLKDRLRAQLAWSQVVRRRFQASVDITDSEVIAALRKSDMKDQQTSIEYDLKRVVVVVPQKSSNGFRAQRKRESDAIRAKFSGCDTSGPILGTYKEVVIMPIGRRLETEIPENMRTAIDKAGEGKLTAAEKTGRGYEMIAVCGKREIKSDIAARTEMENVLREKEGEQLSRRYLMDLRRRATIVDR</sequence>
<evidence type="ECO:0000256" key="3">
    <source>
        <dbReference type="SAM" id="SignalP"/>
    </source>
</evidence>
<feature type="chain" id="PRO_5036922624" evidence="3">
    <location>
        <begin position="25"/>
        <end position="311"/>
    </location>
</feature>
<keyword evidence="2" id="KW-0413">Isomerase</keyword>
<evidence type="ECO:0000259" key="4">
    <source>
        <dbReference type="Pfam" id="PF09312"/>
    </source>
</evidence>
<keyword evidence="1 3" id="KW-0732">Signal</keyword>
<accession>A0A939J7H3</accession>
<dbReference type="InterPro" id="IPR027304">
    <property type="entry name" value="Trigger_fact/SurA_dom_sf"/>
</dbReference>
<dbReference type="RefSeq" id="WP_206941546.1">
    <property type="nucleotide sequence ID" value="NZ_JAFLNF010000005.1"/>
</dbReference>
<proteinExistence type="predicted"/>
<feature type="domain" description="SurA N-terminal" evidence="4">
    <location>
        <begin position="33"/>
        <end position="140"/>
    </location>
</feature>
<dbReference type="PANTHER" id="PTHR47637">
    <property type="entry name" value="CHAPERONE SURA"/>
    <property type="match status" value="1"/>
</dbReference>
<keyword evidence="6" id="KW-1185">Reference proteome</keyword>
<dbReference type="AlphaFoldDB" id="A0A939J7H3"/>
<dbReference type="InterPro" id="IPR050280">
    <property type="entry name" value="OMP_Chaperone_SurA"/>
</dbReference>
<dbReference type="Proteomes" id="UP000664779">
    <property type="component" value="Unassembled WGS sequence"/>
</dbReference>
<dbReference type="Pfam" id="PF09312">
    <property type="entry name" value="SurA_N"/>
    <property type="match status" value="1"/>
</dbReference>